<dbReference type="Proteomes" id="UP000183557">
    <property type="component" value="Unassembled WGS sequence"/>
</dbReference>
<dbReference type="GO" id="GO:0005576">
    <property type="term" value="C:extracellular region"/>
    <property type="evidence" value="ECO:0007669"/>
    <property type="project" value="TreeGrafter"/>
</dbReference>
<dbReference type="Gene3D" id="2.40.440.10">
    <property type="entry name" value="L,D-transpeptidase catalytic domain-like"/>
    <property type="match status" value="1"/>
</dbReference>
<keyword evidence="12" id="KW-1185">Reference proteome</keyword>
<dbReference type="RefSeq" id="WP_075034861.1">
    <property type="nucleotide sequence ID" value="NZ_FOSB01000001.1"/>
</dbReference>
<comment type="similarity">
    <text evidence="2">Belongs to the YkuD family.</text>
</comment>
<dbReference type="GO" id="GO:0008360">
    <property type="term" value="P:regulation of cell shape"/>
    <property type="evidence" value="ECO:0007669"/>
    <property type="project" value="UniProtKB-UniRule"/>
</dbReference>
<keyword evidence="7 9" id="KW-0961">Cell wall biogenesis/degradation</keyword>
<dbReference type="FunFam" id="2.40.440.10:FF:000003">
    <property type="entry name" value="L,D-transpeptidase YciB"/>
    <property type="match status" value="1"/>
</dbReference>
<evidence type="ECO:0000256" key="6">
    <source>
        <dbReference type="ARBA" id="ARBA00022984"/>
    </source>
</evidence>
<dbReference type="GO" id="GO:0018104">
    <property type="term" value="P:peptidoglycan-protein cross-linking"/>
    <property type="evidence" value="ECO:0007669"/>
    <property type="project" value="TreeGrafter"/>
</dbReference>
<keyword evidence="3" id="KW-0808">Transferase</keyword>
<dbReference type="PANTHER" id="PTHR30582">
    <property type="entry name" value="L,D-TRANSPEPTIDASE"/>
    <property type="match status" value="1"/>
</dbReference>
<comment type="pathway">
    <text evidence="1 9">Cell wall biogenesis; peptidoglycan biosynthesis.</text>
</comment>
<reference evidence="12" key="1">
    <citation type="submission" date="2016-10" db="EMBL/GenBank/DDBJ databases">
        <authorList>
            <person name="Varghese N."/>
            <person name="Submissions S."/>
        </authorList>
    </citation>
    <scope>NUCLEOTIDE SEQUENCE [LARGE SCALE GENOMIC DNA]</scope>
    <source>
        <strain evidence="12">CGMCC 1.3704</strain>
    </source>
</reference>
<dbReference type="EMBL" id="FOSB01000001">
    <property type="protein sequence ID" value="SFJ23490.1"/>
    <property type="molecule type" value="Genomic_DNA"/>
</dbReference>
<name>A0A1I3PQ83_HALDA</name>
<dbReference type="STRING" id="240302.BN982_00105"/>
<accession>A0A1I3PQ83</accession>
<proteinExistence type="inferred from homology"/>
<protein>
    <submittedName>
        <fullName evidence="11">L,D-transpeptidase catalytic domain</fullName>
    </submittedName>
</protein>
<keyword evidence="5 9" id="KW-0133">Cell shape</keyword>
<dbReference type="Pfam" id="PF03734">
    <property type="entry name" value="YkuD"/>
    <property type="match status" value="1"/>
</dbReference>
<dbReference type="AlphaFoldDB" id="A0A1I3PQ83"/>
<dbReference type="PROSITE" id="PS52029">
    <property type="entry name" value="LD_TPASE"/>
    <property type="match status" value="1"/>
</dbReference>
<organism evidence="11 12">
    <name type="scientific">Halobacillus dabanensis</name>
    <dbReference type="NCBI Taxonomy" id="240302"/>
    <lineage>
        <taxon>Bacteria</taxon>
        <taxon>Bacillati</taxon>
        <taxon>Bacillota</taxon>
        <taxon>Bacilli</taxon>
        <taxon>Bacillales</taxon>
        <taxon>Bacillaceae</taxon>
        <taxon>Halobacillus</taxon>
    </lineage>
</organism>
<dbReference type="GO" id="GO:0071972">
    <property type="term" value="F:peptidoglycan L,D-transpeptidase activity"/>
    <property type="evidence" value="ECO:0007669"/>
    <property type="project" value="TreeGrafter"/>
</dbReference>
<evidence type="ECO:0000256" key="3">
    <source>
        <dbReference type="ARBA" id="ARBA00022679"/>
    </source>
</evidence>
<evidence type="ECO:0000256" key="2">
    <source>
        <dbReference type="ARBA" id="ARBA00005992"/>
    </source>
</evidence>
<dbReference type="GO" id="GO:0016740">
    <property type="term" value="F:transferase activity"/>
    <property type="evidence" value="ECO:0007669"/>
    <property type="project" value="UniProtKB-KW"/>
</dbReference>
<feature type="active site" description="Proton donor/acceptor" evidence="9">
    <location>
        <position position="107"/>
    </location>
</feature>
<sequence>MNVIVLLLGLFSPLLPPHTPSEPVIIVNKATHEVVLLQNDEIIFEASAAIGKTKELTPEGQFDVKVKAKDPYYRKKDIPGGDPENPLGSRWIGFDAKGTDGRIYGIHGTNQPGSIGKSVSAGCVRLKNADVEKLFTMISLETDVLIVDSKQSSKEIYRRWEEKKLQSQL</sequence>
<dbReference type="CDD" id="cd16913">
    <property type="entry name" value="YkuD_like"/>
    <property type="match status" value="1"/>
</dbReference>
<evidence type="ECO:0000256" key="1">
    <source>
        <dbReference type="ARBA" id="ARBA00004752"/>
    </source>
</evidence>
<evidence type="ECO:0000313" key="12">
    <source>
        <dbReference type="Proteomes" id="UP000183557"/>
    </source>
</evidence>
<evidence type="ECO:0000259" key="10">
    <source>
        <dbReference type="PROSITE" id="PS52029"/>
    </source>
</evidence>
<keyword evidence="4" id="KW-0378">Hydrolase</keyword>
<dbReference type="InterPro" id="IPR038063">
    <property type="entry name" value="Transpep_catalytic_dom"/>
</dbReference>
<evidence type="ECO:0000256" key="9">
    <source>
        <dbReference type="PROSITE-ProRule" id="PRU01373"/>
    </source>
</evidence>
<dbReference type="InterPro" id="IPR050979">
    <property type="entry name" value="LD-transpeptidase"/>
</dbReference>
<dbReference type="SUPFAM" id="SSF141523">
    <property type="entry name" value="L,D-transpeptidase catalytic domain-like"/>
    <property type="match status" value="1"/>
</dbReference>
<dbReference type="PANTHER" id="PTHR30582:SF4">
    <property type="entry name" value="L,D-TRANSPEPTIDASE YQJB-RELATED"/>
    <property type="match status" value="1"/>
</dbReference>
<comment type="pathway">
    <text evidence="8">Glycan biosynthesis.</text>
</comment>
<dbReference type="UniPathway" id="UPA00219"/>
<evidence type="ECO:0000313" key="11">
    <source>
        <dbReference type="EMBL" id="SFJ23490.1"/>
    </source>
</evidence>
<feature type="domain" description="L,D-TPase catalytic" evidence="10">
    <location>
        <begin position="23"/>
        <end position="147"/>
    </location>
</feature>
<keyword evidence="6 9" id="KW-0573">Peptidoglycan synthesis</keyword>
<dbReference type="GO" id="GO:0071555">
    <property type="term" value="P:cell wall organization"/>
    <property type="evidence" value="ECO:0007669"/>
    <property type="project" value="UniProtKB-UniRule"/>
</dbReference>
<feature type="active site" description="Nucleophile" evidence="9">
    <location>
        <position position="123"/>
    </location>
</feature>
<evidence type="ECO:0000256" key="7">
    <source>
        <dbReference type="ARBA" id="ARBA00023316"/>
    </source>
</evidence>
<dbReference type="InterPro" id="IPR005490">
    <property type="entry name" value="LD_TPept_cat_dom"/>
</dbReference>
<evidence type="ECO:0000256" key="5">
    <source>
        <dbReference type="ARBA" id="ARBA00022960"/>
    </source>
</evidence>
<gene>
    <name evidence="11" type="ORF">SAMN04487936_101403</name>
</gene>
<dbReference type="OrthoDB" id="9787225at2"/>
<evidence type="ECO:0000256" key="8">
    <source>
        <dbReference type="ARBA" id="ARBA00060592"/>
    </source>
</evidence>
<evidence type="ECO:0000256" key="4">
    <source>
        <dbReference type="ARBA" id="ARBA00022801"/>
    </source>
</evidence>